<evidence type="ECO:0000256" key="4">
    <source>
        <dbReference type="ARBA" id="ARBA00012384"/>
    </source>
</evidence>
<comment type="cofactor">
    <cofactor evidence="15">
        <name>Zn(2+)</name>
        <dbReference type="ChEBI" id="CHEBI:29105"/>
    </cofactor>
    <text evidence="15">Binds 1 zinc ion per subunit.</text>
</comment>
<dbReference type="SUPFAM" id="SSF54197">
    <property type="entry name" value="HIT-like"/>
    <property type="match status" value="2"/>
</dbReference>
<evidence type="ECO:0000256" key="7">
    <source>
        <dbReference type="ARBA" id="ARBA00022695"/>
    </source>
</evidence>
<dbReference type="NCBIfam" id="NF008724">
    <property type="entry name" value="PRK11720.1"/>
    <property type="match status" value="1"/>
</dbReference>
<feature type="binding site" evidence="14">
    <location>
        <begin position="25"/>
        <end position="28"/>
    </location>
    <ligand>
        <name>UDP-alpha-D-glucose</name>
        <dbReference type="ChEBI" id="CHEBI:58885"/>
        <note>ligand shared between dimeric partners</note>
    </ligand>
</feature>
<feature type="binding site" description="in other chain" evidence="14">
    <location>
        <position position="323"/>
    </location>
    <ligand>
        <name>UDP-alpha-D-glucose</name>
        <dbReference type="ChEBI" id="CHEBI:58885"/>
        <note>ligand shared between dimeric partners</note>
    </ligand>
</feature>
<feature type="active site" description="Tele-UMP-histidine intermediate" evidence="13">
    <location>
        <position position="166"/>
    </location>
</feature>
<feature type="binding site" evidence="16">
    <location>
        <position position="182"/>
    </location>
    <ligand>
        <name>Fe cation</name>
        <dbReference type="ChEBI" id="CHEBI:24875"/>
    </ligand>
</feature>
<dbReference type="PANTHER" id="PTHR11943:SF1">
    <property type="entry name" value="GALACTOSE-1-PHOSPHATE URIDYLYLTRANSFERASE"/>
    <property type="match status" value="1"/>
</dbReference>
<dbReference type="AlphaFoldDB" id="A0A934K984"/>
<evidence type="ECO:0000256" key="12">
    <source>
        <dbReference type="NCBIfam" id="TIGR00209"/>
    </source>
</evidence>
<dbReference type="InterPro" id="IPR019779">
    <property type="entry name" value="GalP_UDPtransf1_His-AS"/>
</dbReference>
<feature type="binding site" evidence="15">
    <location>
        <position position="113"/>
    </location>
    <ligand>
        <name>Zn(2+)</name>
        <dbReference type="ChEBI" id="CHEBI:29105"/>
    </ligand>
</feature>
<dbReference type="FunFam" id="3.30.428.10:FF:000001">
    <property type="entry name" value="Galactose-1-phosphate uridylyltransferase"/>
    <property type="match status" value="1"/>
</dbReference>
<dbReference type="PROSITE" id="PS00117">
    <property type="entry name" value="GAL_P_UDP_TRANSF_I"/>
    <property type="match status" value="1"/>
</dbReference>
<name>A0A934K984_9BACT</name>
<dbReference type="PANTHER" id="PTHR11943">
    <property type="entry name" value="GALACTOSE-1-PHOSPHATE URIDYLYLTRANSFERASE"/>
    <property type="match status" value="1"/>
</dbReference>
<evidence type="ECO:0000259" key="19">
    <source>
        <dbReference type="Pfam" id="PF02744"/>
    </source>
</evidence>
<feature type="binding site" description="in other chain" evidence="14">
    <location>
        <begin position="74"/>
        <end position="75"/>
    </location>
    <ligand>
        <name>UDP-alpha-D-glucose</name>
        <dbReference type="ChEBI" id="CHEBI:58885"/>
        <note>ligand shared between dimeric partners</note>
    </ligand>
</feature>
<keyword evidence="11 17" id="KW-0119">Carbohydrate metabolism</keyword>
<keyword evidence="9 15" id="KW-0862">Zinc</keyword>
<evidence type="ECO:0000313" key="20">
    <source>
        <dbReference type="EMBL" id="MBJ7598043.1"/>
    </source>
</evidence>
<dbReference type="GO" id="GO:0033499">
    <property type="term" value="P:galactose catabolic process via UDP-galactose, Leloir pathway"/>
    <property type="evidence" value="ECO:0007669"/>
    <property type="project" value="TreeGrafter"/>
</dbReference>
<feature type="binding site" evidence="16">
    <location>
        <position position="296"/>
    </location>
    <ligand>
        <name>Fe cation</name>
        <dbReference type="ChEBI" id="CHEBI:24875"/>
    </ligand>
</feature>
<dbReference type="Gene3D" id="3.30.428.10">
    <property type="entry name" value="HIT-like"/>
    <property type="match status" value="2"/>
</dbReference>
<evidence type="ECO:0000256" key="11">
    <source>
        <dbReference type="ARBA" id="ARBA00023277"/>
    </source>
</evidence>
<dbReference type="Pfam" id="PF01087">
    <property type="entry name" value="GalP_UDP_transf"/>
    <property type="match status" value="1"/>
</dbReference>
<evidence type="ECO:0000313" key="21">
    <source>
        <dbReference type="Proteomes" id="UP000612893"/>
    </source>
</evidence>
<evidence type="ECO:0000256" key="10">
    <source>
        <dbReference type="ARBA" id="ARBA00023144"/>
    </source>
</evidence>
<reference evidence="20" key="1">
    <citation type="submission" date="2020-10" db="EMBL/GenBank/DDBJ databases">
        <title>Ca. Dormibacterota MAGs.</title>
        <authorList>
            <person name="Montgomery K."/>
        </authorList>
    </citation>
    <scope>NUCLEOTIDE SEQUENCE [LARGE SCALE GENOMIC DNA]</scope>
    <source>
        <strain evidence="20">SC8812_S17_10</strain>
    </source>
</reference>
<evidence type="ECO:0000256" key="6">
    <source>
        <dbReference type="ARBA" id="ARBA00022679"/>
    </source>
</evidence>
<dbReference type="InterPro" id="IPR005849">
    <property type="entry name" value="GalP_Utransf_N"/>
</dbReference>
<evidence type="ECO:0000256" key="5">
    <source>
        <dbReference type="ARBA" id="ARBA00016340"/>
    </source>
</evidence>
<protein>
    <recommendedName>
        <fullName evidence="5 12">Galactose-1-phosphate uridylyltransferase</fullName>
        <ecNumber evidence="4 12">2.7.7.12</ecNumber>
    </recommendedName>
</protein>
<keyword evidence="6 17" id="KW-0808">Transferase</keyword>
<feature type="binding site" description="in other chain" evidence="14">
    <location>
        <position position="153"/>
    </location>
    <ligand>
        <name>UDP-alpha-D-glucose</name>
        <dbReference type="ChEBI" id="CHEBI:58885"/>
        <note>ligand shared between dimeric partners</note>
    </ligand>
</feature>
<dbReference type="InterPro" id="IPR005850">
    <property type="entry name" value="GalP_Utransf_C"/>
</dbReference>
<dbReference type="GO" id="GO:0005737">
    <property type="term" value="C:cytoplasm"/>
    <property type="evidence" value="ECO:0007669"/>
    <property type="project" value="TreeGrafter"/>
</dbReference>
<evidence type="ECO:0000256" key="15">
    <source>
        <dbReference type="PIRSR" id="PIRSR000808-3"/>
    </source>
</evidence>
<keyword evidence="21" id="KW-1185">Reference proteome</keyword>
<feature type="binding site" evidence="15">
    <location>
        <position position="164"/>
    </location>
    <ligand>
        <name>Zn(2+)</name>
        <dbReference type="ChEBI" id="CHEBI:29105"/>
    </ligand>
</feature>
<feature type="binding site" evidence="14">
    <location>
        <begin position="311"/>
        <end position="312"/>
    </location>
    <ligand>
        <name>UDP-alpha-D-glucose</name>
        <dbReference type="ChEBI" id="CHEBI:58885"/>
        <note>ligand shared between dimeric partners</note>
    </ligand>
</feature>
<keyword evidence="8 15" id="KW-0479">Metal-binding</keyword>
<sequence length="354" mass="39865">MDLASHPHRRFNPLSGEWVLVSPQRTERPWRGTVEEPALRDGAEYDPACYLCPRNRRAGGARNPVYRQTFVFTNDFPALLPDTPDSLAQDPQSLFRVQSERGTCRVVCFSPRHDASIGELDAAALAQVIDVWAEQYAELGADPLVSHVQVFENRGALMGASSPHPHGQIWAGEHVPVQVAREQERQLTHYAAHGSTLLGDYLSVELASGERLVCLNEHFAAVVPFWAAWPFETLVISKRRVSSLVDLTIAERDSLADMVSRMATRYDNLFEAFFPYSMGIHQSLTDRRPHPEWHLHMHFYPPLLRSATVGKFMAGFELLAEAQRDITPEHAARTLRSLDERHHRLAAGAQHRAS</sequence>
<evidence type="ECO:0000256" key="14">
    <source>
        <dbReference type="PIRSR" id="PIRSR000808-2"/>
    </source>
</evidence>
<dbReference type="EC" id="2.7.7.12" evidence="4 12"/>
<comment type="catalytic activity">
    <reaction evidence="1 17">
        <text>alpha-D-galactose 1-phosphate + UDP-alpha-D-glucose = alpha-D-glucose 1-phosphate + UDP-alpha-D-galactose</text>
        <dbReference type="Rhea" id="RHEA:13989"/>
        <dbReference type="ChEBI" id="CHEBI:58336"/>
        <dbReference type="ChEBI" id="CHEBI:58601"/>
        <dbReference type="ChEBI" id="CHEBI:58885"/>
        <dbReference type="ChEBI" id="CHEBI:66914"/>
        <dbReference type="EC" id="2.7.7.12"/>
    </reaction>
</comment>
<feature type="binding site" evidence="15">
    <location>
        <position position="49"/>
    </location>
    <ligand>
        <name>Zn(2+)</name>
        <dbReference type="ChEBI" id="CHEBI:29105"/>
    </ligand>
</feature>
<comment type="similarity">
    <text evidence="3 17">Belongs to the galactose-1-phosphate uridylyltransferase type 1 family.</text>
</comment>
<feature type="binding site" evidence="14">
    <location>
        <begin position="316"/>
        <end position="317"/>
    </location>
    <ligand>
        <name>UDP-alpha-D-glucose</name>
        <dbReference type="ChEBI" id="CHEBI:58885"/>
        <note>ligand shared between dimeric partners</note>
    </ligand>
</feature>
<dbReference type="Proteomes" id="UP000612893">
    <property type="component" value="Unassembled WGS sequence"/>
</dbReference>
<evidence type="ECO:0000256" key="9">
    <source>
        <dbReference type="ARBA" id="ARBA00022833"/>
    </source>
</evidence>
<feature type="binding site" description="in other chain" evidence="14">
    <location>
        <position position="58"/>
    </location>
    <ligand>
        <name>UDP-alpha-D-glucose</name>
        <dbReference type="ChEBI" id="CHEBI:58885"/>
        <note>ligand shared between dimeric partners</note>
    </ligand>
</feature>
<evidence type="ECO:0000256" key="1">
    <source>
        <dbReference type="ARBA" id="ARBA00001107"/>
    </source>
</evidence>
<gene>
    <name evidence="20" type="ORF">JF922_08140</name>
</gene>
<dbReference type="PIRSF" id="PIRSF000808">
    <property type="entry name" value="GalT"/>
    <property type="match status" value="1"/>
</dbReference>
<dbReference type="Pfam" id="PF02744">
    <property type="entry name" value="GalP_UDP_tr_C"/>
    <property type="match status" value="1"/>
</dbReference>
<comment type="pathway">
    <text evidence="2 17">Carbohydrate metabolism; galactose metabolism.</text>
</comment>
<feature type="binding site" description="in other chain" evidence="14">
    <location>
        <begin position="159"/>
        <end position="161"/>
    </location>
    <ligand>
        <name>UDP-alpha-D-glucose</name>
        <dbReference type="ChEBI" id="CHEBI:58885"/>
        <note>ligand shared between dimeric partners</note>
    </ligand>
</feature>
<organism evidence="20 21">
    <name type="scientific">Candidatus Nephthysia bennettiae</name>
    <dbReference type="NCBI Taxonomy" id="3127016"/>
    <lineage>
        <taxon>Bacteria</taxon>
        <taxon>Bacillati</taxon>
        <taxon>Candidatus Dormiibacterota</taxon>
        <taxon>Candidatus Dormibacteria</taxon>
        <taxon>Candidatus Dormibacterales</taxon>
        <taxon>Candidatus Dormibacteraceae</taxon>
        <taxon>Candidatus Nephthysia</taxon>
    </lineage>
</organism>
<dbReference type="CDD" id="cd00608">
    <property type="entry name" value="GalT"/>
    <property type="match status" value="1"/>
</dbReference>
<evidence type="ECO:0000256" key="3">
    <source>
        <dbReference type="ARBA" id="ARBA00010951"/>
    </source>
</evidence>
<feature type="binding site" evidence="16">
    <location>
        <position position="298"/>
    </location>
    <ligand>
        <name>Fe cation</name>
        <dbReference type="ChEBI" id="CHEBI:24875"/>
    </ligand>
</feature>
<evidence type="ECO:0000256" key="16">
    <source>
        <dbReference type="PIRSR" id="PIRSR000808-4"/>
    </source>
</evidence>
<evidence type="ECO:0000256" key="17">
    <source>
        <dbReference type="RuleBase" id="RU000506"/>
    </source>
</evidence>
<evidence type="ECO:0000256" key="13">
    <source>
        <dbReference type="PIRSR" id="PIRSR000808-1"/>
    </source>
</evidence>
<dbReference type="GO" id="GO:0008108">
    <property type="term" value="F:UDP-glucose:hexose-1-phosphate uridylyltransferase activity"/>
    <property type="evidence" value="ECO:0007669"/>
    <property type="project" value="UniProtKB-UniRule"/>
</dbReference>
<keyword evidence="10 17" id="KW-0299">Galactose metabolism</keyword>
<comment type="caution">
    <text evidence="20">The sequence shown here is derived from an EMBL/GenBank/DDBJ whole genome shotgun (WGS) entry which is preliminary data.</text>
</comment>
<feature type="domain" description="Galactose-1-phosphate uridyl transferase C-terminal" evidence="19">
    <location>
        <begin position="186"/>
        <end position="345"/>
    </location>
</feature>
<feature type="binding site" description="in other chain" evidence="14">
    <location>
        <position position="168"/>
    </location>
    <ligand>
        <name>UDP-alpha-D-glucose</name>
        <dbReference type="ChEBI" id="CHEBI:58885"/>
        <note>ligand shared between dimeric partners</note>
    </ligand>
</feature>
<keyword evidence="7 17" id="KW-0548">Nucleotidyltransferase</keyword>
<evidence type="ECO:0000259" key="18">
    <source>
        <dbReference type="Pfam" id="PF01087"/>
    </source>
</evidence>
<accession>A0A934K984</accession>
<dbReference type="InterPro" id="IPR036265">
    <property type="entry name" value="HIT-like_sf"/>
</dbReference>
<dbReference type="InterPro" id="IPR001937">
    <property type="entry name" value="GalP_UDPtransf1"/>
</dbReference>
<feature type="domain" description="Galactose-1-phosphate uridyl transferase N-terminal" evidence="18">
    <location>
        <begin position="5"/>
        <end position="176"/>
    </location>
</feature>
<comment type="cofactor">
    <cofactor evidence="16">
        <name>Fe cation</name>
        <dbReference type="ChEBI" id="CHEBI:24875"/>
    </cofactor>
    <text evidence="16">Binds 1 Fe cation per subunit.</text>
</comment>
<dbReference type="EMBL" id="JAEKNR010000090">
    <property type="protein sequence ID" value="MBJ7598043.1"/>
    <property type="molecule type" value="Genomic_DNA"/>
</dbReference>
<dbReference type="NCBIfam" id="TIGR00209">
    <property type="entry name" value="galT_1"/>
    <property type="match status" value="1"/>
</dbReference>
<keyword evidence="16" id="KW-0408">Iron</keyword>
<dbReference type="GO" id="GO:0008270">
    <property type="term" value="F:zinc ion binding"/>
    <property type="evidence" value="ECO:0007669"/>
    <property type="project" value="InterPro"/>
</dbReference>
<feature type="binding site" evidence="16">
    <location>
        <position position="281"/>
    </location>
    <ligand>
        <name>Fe cation</name>
        <dbReference type="ChEBI" id="CHEBI:24875"/>
    </ligand>
</feature>
<evidence type="ECO:0000256" key="8">
    <source>
        <dbReference type="ARBA" id="ARBA00022723"/>
    </source>
</evidence>
<proteinExistence type="inferred from homology"/>
<evidence type="ECO:0000256" key="2">
    <source>
        <dbReference type="ARBA" id="ARBA00004947"/>
    </source>
</evidence>
<feature type="binding site" evidence="15">
    <location>
        <position position="52"/>
    </location>
    <ligand>
        <name>Zn(2+)</name>
        <dbReference type="ChEBI" id="CHEBI:29105"/>
    </ligand>
</feature>